<keyword evidence="2" id="KW-0732">Signal</keyword>
<evidence type="ECO:0000256" key="2">
    <source>
        <dbReference type="SAM" id="SignalP"/>
    </source>
</evidence>
<name>A0A8C2M4L8_CRIGR</name>
<evidence type="ECO:0000313" key="3">
    <source>
        <dbReference type="Ensembl" id="ENSCGRP00001012931.1"/>
    </source>
</evidence>
<dbReference type="Proteomes" id="UP000694386">
    <property type="component" value="Unplaced"/>
</dbReference>
<dbReference type="AlphaFoldDB" id="A0A8C2M4L8"/>
<evidence type="ECO:0000313" key="4">
    <source>
        <dbReference type="Proteomes" id="UP000694386"/>
    </source>
</evidence>
<proteinExistence type="predicted"/>
<feature type="region of interest" description="Disordered" evidence="1">
    <location>
        <begin position="331"/>
        <end position="370"/>
    </location>
</feature>
<accession>A0A8C2M4L8</accession>
<reference evidence="3" key="2">
    <citation type="submission" date="2025-09" db="UniProtKB">
        <authorList>
            <consortium name="Ensembl"/>
        </authorList>
    </citation>
    <scope>IDENTIFICATION</scope>
</reference>
<dbReference type="Ensembl" id="ENSCGRT00001017166.1">
    <property type="protein sequence ID" value="ENSCGRP00001012931.1"/>
    <property type="gene ID" value="ENSCGRG00001014198.1"/>
</dbReference>
<feature type="chain" id="PRO_5034351364" evidence="2">
    <location>
        <begin position="23"/>
        <end position="538"/>
    </location>
</feature>
<protein>
    <submittedName>
        <fullName evidence="3">Uncharacterized protein</fullName>
    </submittedName>
</protein>
<organism evidence="3 4">
    <name type="scientific">Cricetulus griseus</name>
    <name type="common">Chinese hamster</name>
    <name type="synonym">Cricetulus barabensis griseus</name>
    <dbReference type="NCBI Taxonomy" id="10029"/>
    <lineage>
        <taxon>Eukaryota</taxon>
        <taxon>Metazoa</taxon>
        <taxon>Chordata</taxon>
        <taxon>Craniata</taxon>
        <taxon>Vertebrata</taxon>
        <taxon>Euteleostomi</taxon>
        <taxon>Mammalia</taxon>
        <taxon>Eutheria</taxon>
        <taxon>Euarchontoglires</taxon>
        <taxon>Glires</taxon>
        <taxon>Rodentia</taxon>
        <taxon>Myomorpha</taxon>
        <taxon>Muroidea</taxon>
        <taxon>Cricetidae</taxon>
        <taxon>Cricetinae</taxon>
        <taxon>Cricetulus</taxon>
    </lineage>
</organism>
<evidence type="ECO:0000256" key="1">
    <source>
        <dbReference type="SAM" id="MobiDB-lite"/>
    </source>
</evidence>
<reference evidence="3" key="1">
    <citation type="submission" date="2025-08" db="UniProtKB">
        <authorList>
            <consortium name="Ensembl"/>
        </authorList>
    </citation>
    <scope>IDENTIFICATION</scope>
</reference>
<sequence length="538" mass="56531">MGIWVFPIALLLLCLTSESLQGGEGGLLGRTISLVPLRTHLLSFSPAFGGDVKPQKPGLSVQNGYGTENPGGRLGFGGVVMPQKSGYGPGLGARVFAGVAAQPGKDPWDQKERGWFWMKAYSPYIAWPPLTLFCCLPGFGNGNGIGAGAFPGVGAHPGLGAGMKTQKPGEHHLTYTSLPGFGGVGKPQKPGIRDGNGLGAGAFPETGVQPGETGLLEGWKNGGQIGLDSVFPPSQTWEGSPSYPHPLFSSGYGNGNGLDVLPGSGKEHRRGTRHLRHRWSWEGPGASQVRPFLSLFLPPLIFIYPMLPAFLPGYMPENRLGIPPGYNGNGMATQSGPCSGGIAPPQLLPRSPTPGVPSDKGGSWGLKSQLLPPVQNAPTPAIQWGLKPQKAGYQPSNGYGAEAELGEKSFHYGNGALEAGIFPETLKSVFPITNGFRNGRREETLLYPKATVPTLERNGKIIIMMMMMIIIHSPPAGQAEALLALQHWGAGMKPGYGYAGLGNQAGKWGVLLSDDFGDITSALTLFCLSPGHCPSGKC</sequence>
<feature type="signal peptide" evidence="2">
    <location>
        <begin position="1"/>
        <end position="22"/>
    </location>
</feature>